<evidence type="ECO:0000259" key="1">
    <source>
        <dbReference type="Pfam" id="PF13843"/>
    </source>
</evidence>
<dbReference type="PANTHER" id="PTHR46599:SF3">
    <property type="entry name" value="PIGGYBAC TRANSPOSABLE ELEMENT-DERIVED PROTEIN 4"/>
    <property type="match status" value="1"/>
</dbReference>
<dbReference type="STRING" id="576137.A0A1L7WFR9"/>
<organism evidence="2 3">
    <name type="scientific">Phialocephala subalpina</name>
    <dbReference type="NCBI Taxonomy" id="576137"/>
    <lineage>
        <taxon>Eukaryota</taxon>
        <taxon>Fungi</taxon>
        <taxon>Dikarya</taxon>
        <taxon>Ascomycota</taxon>
        <taxon>Pezizomycotina</taxon>
        <taxon>Leotiomycetes</taxon>
        <taxon>Helotiales</taxon>
        <taxon>Mollisiaceae</taxon>
        <taxon>Phialocephala</taxon>
        <taxon>Phialocephala fortinii species complex</taxon>
    </lineage>
</organism>
<evidence type="ECO:0000313" key="3">
    <source>
        <dbReference type="Proteomes" id="UP000184330"/>
    </source>
</evidence>
<proteinExistence type="predicted"/>
<dbReference type="PANTHER" id="PTHR46599">
    <property type="entry name" value="PIGGYBAC TRANSPOSABLE ELEMENT-DERIVED PROTEIN 4"/>
    <property type="match status" value="1"/>
</dbReference>
<accession>A0A1L7WFR9</accession>
<dbReference type="InterPro" id="IPR029526">
    <property type="entry name" value="PGBD"/>
</dbReference>
<dbReference type="Proteomes" id="UP000184330">
    <property type="component" value="Unassembled WGS sequence"/>
</dbReference>
<sequence length="383" mass="44093">MKPHARLRAWKPVTCEEIYAYIGIRIYMELHKDDISRDYWVDEPKRLYHPVQEAMSRDRKTSLRLWTPGRDIAIDEAMPPYEGRSNDTLVISGKSINEGYKIWVLAQLGYFFTWNFHKKGKIKDKRSRGPLGPYKVPQPKELGDNNSSAIVAHLVQQIPQAGYILYLDNLFTNVKLLTYMRKRGVGITGTCTAKSGTLKEFIDIKKKDTKKDTIPWGGLFYEPSPNGEIMLIAWKDNALVLFITSVNGELDMVEKERKRPSETSISAKTSRVPFGSNRTAGLDIPIFDDKYNNNMGTADEGNNLKSRYTLQRRYRIGGHQSLITWLLYTELVDSYLLSFHSRAEDRHQDHREFRLRFGTNTGILGLLEGRKGRHILLSLMNQC</sequence>
<reference evidence="2 3" key="1">
    <citation type="submission" date="2016-03" db="EMBL/GenBank/DDBJ databases">
        <authorList>
            <person name="Ploux O."/>
        </authorList>
    </citation>
    <scope>NUCLEOTIDE SEQUENCE [LARGE SCALE GENOMIC DNA]</scope>
    <source>
        <strain evidence="2 3">UAMH 11012</strain>
    </source>
</reference>
<dbReference type="EMBL" id="FJOG01000002">
    <property type="protein sequence ID" value="CZR51599.1"/>
    <property type="molecule type" value="Genomic_DNA"/>
</dbReference>
<keyword evidence="3" id="KW-1185">Reference proteome</keyword>
<name>A0A1L7WFR9_9HELO</name>
<dbReference type="Pfam" id="PF13843">
    <property type="entry name" value="DDE_Tnp_1_7"/>
    <property type="match status" value="2"/>
</dbReference>
<feature type="domain" description="PiggyBac transposable element-derived protein" evidence="1">
    <location>
        <begin position="64"/>
        <end position="313"/>
    </location>
</feature>
<evidence type="ECO:0000313" key="2">
    <source>
        <dbReference type="EMBL" id="CZR51599.1"/>
    </source>
</evidence>
<dbReference type="OrthoDB" id="2431486at2759"/>
<protein>
    <recommendedName>
        <fullName evidence="1">PiggyBac transposable element-derived protein domain-containing protein</fullName>
    </recommendedName>
</protein>
<dbReference type="AlphaFoldDB" id="A0A1L7WFR9"/>
<feature type="domain" description="PiggyBac transposable element-derived protein" evidence="1">
    <location>
        <begin position="8"/>
        <end position="59"/>
    </location>
</feature>
<gene>
    <name evidence="2" type="ORF">PAC_01476</name>
</gene>